<dbReference type="Proteomes" id="UP001217089">
    <property type="component" value="Unassembled WGS sequence"/>
</dbReference>
<proteinExistence type="predicted"/>
<gene>
    <name evidence="1" type="ORF">KUTeg_015475</name>
</gene>
<sequence>MATNTINKRQKRMDREAFLQWTILPDNITTAFEPLLKAKSLLTQHFEHWHGPMTFTEPRNKEVCTLHNGRAVYA</sequence>
<organism evidence="1 2">
    <name type="scientific">Tegillarca granosa</name>
    <name type="common">Malaysian cockle</name>
    <name type="synonym">Anadara granosa</name>
    <dbReference type="NCBI Taxonomy" id="220873"/>
    <lineage>
        <taxon>Eukaryota</taxon>
        <taxon>Metazoa</taxon>
        <taxon>Spiralia</taxon>
        <taxon>Lophotrochozoa</taxon>
        <taxon>Mollusca</taxon>
        <taxon>Bivalvia</taxon>
        <taxon>Autobranchia</taxon>
        <taxon>Pteriomorphia</taxon>
        <taxon>Arcoida</taxon>
        <taxon>Arcoidea</taxon>
        <taxon>Arcidae</taxon>
        <taxon>Tegillarca</taxon>
    </lineage>
</organism>
<evidence type="ECO:0000313" key="1">
    <source>
        <dbReference type="EMBL" id="KAJ8307391.1"/>
    </source>
</evidence>
<name>A0ABQ9ETW3_TEGGR</name>
<evidence type="ECO:0000313" key="2">
    <source>
        <dbReference type="Proteomes" id="UP001217089"/>
    </source>
</evidence>
<comment type="caution">
    <text evidence="1">The sequence shown here is derived from an EMBL/GenBank/DDBJ whole genome shotgun (WGS) entry which is preliminary data.</text>
</comment>
<dbReference type="EMBL" id="JARBDR010000793">
    <property type="protein sequence ID" value="KAJ8307391.1"/>
    <property type="molecule type" value="Genomic_DNA"/>
</dbReference>
<protein>
    <submittedName>
        <fullName evidence="1">Uncharacterized protein</fullName>
    </submittedName>
</protein>
<accession>A0ABQ9ETW3</accession>
<reference evidence="1 2" key="1">
    <citation type="submission" date="2022-12" db="EMBL/GenBank/DDBJ databases">
        <title>Chromosome-level genome of Tegillarca granosa.</title>
        <authorList>
            <person name="Kim J."/>
        </authorList>
    </citation>
    <scope>NUCLEOTIDE SEQUENCE [LARGE SCALE GENOMIC DNA]</scope>
    <source>
        <strain evidence="1">Teg-2019</strain>
        <tissue evidence="1">Adductor muscle</tissue>
    </source>
</reference>
<keyword evidence="2" id="KW-1185">Reference proteome</keyword>